<dbReference type="InterPro" id="IPR036397">
    <property type="entry name" value="RNaseH_sf"/>
</dbReference>
<sequence>MSTFLPSGRTLRRNALSVVQRRKPFVHTPNDCPMARTILTLRGFDNRLLEKAKTLCHDFRIHNLANKLVIPIAPTCKKWIKPPNCYVKINFNAFISDGKVGFGIIIKDLDGFVIRVSGGFKEKTVLAEWAGLKAFEESLNVASTFNISKIVFEFDCASLVNMVNNRDKDITILGSRINEACKQLDKLYSAKVVWANRSCHQVANFICDFTIKNKCNWNFNMDYLMDIHDLVKIDAIN</sequence>
<proteinExistence type="predicted"/>
<feature type="domain" description="RNase H type-1" evidence="1">
    <location>
        <begin position="97"/>
        <end position="207"/>
    </location>
</feature>
<name>A0A7J8TGW7_GOSDV</name>
<keyword evidence="3" id="KW-1185">Reference proteome</keyword>
<dbReference type="PANTHER" id="PTHR47074">
    <property type="entry name" value="BNAC02G40300D PROTEIN"/>
    <property type="match status" value="1"/>
</dbReference>
<dbReference type="GO" id="GO:0003676">
    <property type="term" value="F:nucleic acid binding"/>
    <property type="evidence" value="ECO:0007669"/>
    <property type="project" value="InterPro"/>
</dbReference>
<dbReference type="InterPro" id="IPR052929">
    <property type="entry name" value="RNase_H-like_EbsB-rel"/>
</dbReference>
<accession>A0A7J8TGW7</accession>
<evidence type="ECO:0000259" key="1">
    <source>
        <dbReference type="Pfam" id="PF13456"/>
    </source>
</evidence>
<dbReference type="CDD" id="cd06222">
    <property type="entry name" value="RNase_H_like"/>
    <property type="match status" value="1"/>
</dbReference>
<protein>
    <recommendedName>
        <fullName evidence="1">RNase H type-1 domain-containing protein</fullName>
    </recommendedName>
</protein>
<dbReference type="InterPro" id="IPR002156">
    <property type="entry name" value="RNaseH_domain"/>
</dbReference>
<dbReference type="Proteomes" id="UP000593561">
    <property type="component" value="Unassembled WGS sequence"/>
</dbReference>
<evidence type="ECO:0000313" key="3">
    <source>
        <dbReference type="Proteomes" id="UP000593561"/>
    </source>
</evidence>
<reference evidence="2 3" key="1">
    <citation type="journal article" date="2019" name="Genome Biol. Evol.">
        <title>Insights into the evolution of the New World diploid cottons (Gossypium, subgenus Houzingenia) based on genome sequencing.</title>
        <authorList>
            <person name="Grover C.E."/>
            <person name="Arick M.A. 2nd"/>
            <person name="Thrash A."/>
            <person name="Conover J.L."/>
            <person name="Sanders W.S."/>
            <person name="Peterson D.G."/>
            <person name="Frelichowski J.E."/>
            <person name="Scheffler J.A."/>
            <person name="Scheffler B.E."/>
            <person name="Wendel J.F."/>
        </authorList>
    </citation>
    <scope>NUCLEOTIDE SEQUENCE [LARGE SCALE GENOMIC DNA]</scope>
    <source>
        <strain evidence="2">27</strain>
        <tissue evidence="2">Leaf</tissue>
    </source>
</reference>
<dbReference type="PANTHER" id="PTHR47074:SF48">
    <property type="entry name" value="POLYNUCLEOTIDYL TRANSFERASE, RIBONUCLEASE H-LIKE SUPERFAMILY PROTEIN"/>
    <property type="match status" value="1"/>
</dbReference>
<dbReference type="Gene3D" id="3.30.420.10">
    <property type="entry name" value="Ribonuclease H-like superfamily/Ribonuclease H"/>
    <property type="match status" value="1"/>
</dbReference>
<dbReference type="InterPro" id="IPR044730">
    <property type="entry name" value="RNase_H-like_dom_plant"/>
</dbReference>
<dbReference type="EMBL" id="JABFAC010248449">
    <property type="protein sequence ID" value="MBA0637436.1"/>
    <property type="molecule type" value="Genomic_DNA"/>
</dbReference>
<gene>
    <name evidence="2" type="ORF">Godav_025564</name>
</gene>
<dbReference type="AlphaFoldDB" id="A0A7J8TGW7"/>
<dbReference type="GO" id="GO:0004523">
    <property type="term" value="F:RNA-DNA hybrid ribonuclease activity"/>
    <property type="evidence" value="ECO:0007669"/>
    <property type="project" value="InterPro"/>
</dbReference>
<comment type="caution">
    <text evidence="2">The sequence shown here is derived from an EMBL/GenBank/DDBJ whole genome shotgun (WGS) entry which is preliminary data.</text>
</comment>
<dbReference type="Pfam" id="PF13456">
    <property type="entry name" value="RVT_3"/>
    <property type="match status" value="1"/>
</dbReference>
<evidence type="ECO:0000313" key="2">
    <source>
        <dbReference type="EMBL" id="MBA0637436.1"/>
    </source>
</evidence>
<organism evidence="2 3">
    <name type="scientific">Gossypium davidsonii</name>
    <name type="common">Davidson's cotton</name>
    <name type="synonym">Gossypium klotzschianum subsp. davidsonii</name>
    <dbReference type="NCBI Taxonomy" id="34287"/>
    <lineage>
        <taxon>Eukaryota</taxon>
        <taxon>Viridiplantae</taxon>
        <taxon>Streptophyta</taxon>
        <taxon>Embryophyta</taxon>
        <taxon>Tracheophyta</taxon>
        <taxon>Spermatophyta</taxon>
        <taxon>Magnoliopsida</taxon>
        <taxon>eudicotyledons</taxon>
        <taxon>Gunneridae</taxon>
        <taxon>Pentapetalae</taxon>
        <taxon>rosids</taxon>
        <taxon>malvids</taxon>
        <taxon>Malvales</taxon>
        <taxon>Malvaceae</taxon>
        <taxon>Malvoideae</taxon>
        <taxon>Gossypium</taxon>
    </lineage>
</organism>